<name>A0ABP9D6W4_9ACTN</name>
<comment type="caution">
    <text evidence="3">The sequence shown here is derived from an EMBL/GenBank/DDBJ whole genome shotgun (WGS) entry which is preliminary data.</text>
</comment>
<evidence type="ECO:0000313" key="4">
    <source>
        <dbReference type="Proteomes" id="UP001501265"/>
    </source>
</evidence>
<dbReference type="InterPro" id="IPR036165">
    <property type="entry name" value="YefM-like_sf"/>
</dbReference>
<dbReference type="SUPFAM" id="SSF143120">
    <property type="entry name" value="YefM-like"/>
    <property type="match status" value="1"/>
</dbReference>
<evidence type="ECO:0000256" key="2">
    <source>
        <dbReference type="RuleBase" id="RU362080"/>
    </source>
</evidence>
<organism evidence="3 4">
    <name type="scientific">Streptomyces ziwulingensis</name>
    <dbReference type="NCBI Taxonomy" id="1045501"/>
    <lineage>
        <taxon>Bacteria</taxon>
        <taxon>Bacillati</taxon>
        <taxon>Actinomycetota</taxon>
        <taxon>Actinomycetes</taxon>
        <taxon>Kitasatosporales</taxon>
        <taxon>Streptomycetaceae</taxon>
        <taxon>Streptomyces</taxon>
    </lineage>
</organism>
<dbReference type="Pfam" id="PF02604">
    <property type="entry name" value="PhdYeFM_antitox"/>
    <property type="match status" value="1"/>
</dbReference>
<proteinExistence type="inferred from homology"/>
<reference evidence="4" key="1">
    <citation type="journal article" date="2019" name="Int. J. Syst. Evol. Microbiol.">
        <title>The Global Catalogue of Microorganisms (GCM) 10K type strain sequencing project: providing services to taxonomists for standard genome sequencing and annotation.</title>
        <authorList>
            <consortium name="The Broad Institute Genomics Platform"/>
            <consortium name="The Broad Institute Genome Sequencing Center for Infectious Disease"/>
            <person name="Wu L."/>
            <person name="Ma J."/>
        </authorList>
    </citation>
    <scope>NUCLEOTIDE SEQUENCE [LARGE SCALE GENOMIC DNA]</scope>
    <source>
        <strain evidence="4">JCM 18081</strain>
    </source>
</reference>
<evidence type="ECO:0000256" key="1">
    <source>
        <dbReference type="ARBA" id="ARBA00009981"/>
    </source>
</evidence>
<dbReference type="Gene3D" id="3.40.1620.10">
    <property type="entry name" value="YefM-like domain"/>
    <property type="match status" value="1"/>
</dbReference>
<keyword evidence="4" id="KW-1185">Reference proteome</keyword>
<dbReference type="EMBL" id="BAABIG010000089">
    <property type="protein sequence ID" value="GAA4823856.1"/>
    <property type="molecule type" value="Genomic_DNA"/>
</dbReference>
<dbReference type="Proteomes" id="UP001501265">
    <property type="component" value="Unassembled WGS sequence"/>
</dbReference>
<sequence>MTYTLVMAADQGIRIAEDGVAEVSMTEARAQLTRLIRRVREDGRPAAFTERGERRAYVVTPAMFKRAKGPTEKEEAFRQLVERLERLTEDPKFAEVLADKDPDLHDILDQGAFHILL</sequence>
<dbReference type="NCBIfam" id="TIGR01552">
    <property type="entry name" value="phd_fam"/>
    <property type="match status" value="1"/>
</dbReference>
<dbReference type="InterPro" id="IPR006442">
    <property type="entry name" value="Antitoxin_Phd/YefM"/>
</dbReference>
<gene>
    <name evidence="3" type="ORF">GCM10023220_66910</name>
</gene>
<accession>A0ABP9D6W4</accession>
<protein>
    <recommendedName>
        <fullName evidence="2">Antitoxin</fullName>
    </recommendedName>
</protein>
<comment type="similarity">
    <text evidence="1 2">Belongs to the phD/YefM antitoxin family.</text>
</comment>
<evidence type="ECO:0000313" key="3">
    <source>
        <dbReference type="EMBL" id="GAA4823856.1"/>
    </source>
</evidence>
<comment type="function">
    <text evidence="2">Antitoxin component of a type II toxin-antitoxin (TA) system.</text>
</comment>